<dbReference type="PROSITE" id="PS51462">
    <property type="entry name" value="NUDIX"/>
    <property type="match status" value="1"/>
</dbReference>
<evidence type="ECO:0000313" key="8">
    <source>
        <dbReference type="EMBL" id="MDG0816890.1"/>
    </source>
</evidence>
<comment type="cofactor">
    <cofactor evidence="2">
        <name>Mg(2+)</name>
        <dbReference type="ChEBI" id="CHEBI:18420"/>
    </cofactor>
</comment>
<evidence type="ECO:0000256" key="1">
    <source>
        <dbReference type="ARBA" id="ARBA00001936"/>
    </source>
</evidence>
<proteinExistence type="predicted"/>
<dbReference type="PANTHER" id="PTHR12992:SF11">
    <property type="entry name" value="MITOCHONDRIAL COENZYME A DIPHOSPHATASE NUDT8"/>
    <property type="match status" value="1"/>
</dbReference>
<reference evidence="8" key="1">
    <citation type="submission" date="2022-08" db="EMBL/GenBank/DDBJ databases">
        <title>Novel Bdellovibrio Species Isolated from Svalbard: Designation Bdellovibrio svalbardensis.</title>
        <authorList>
            <person name="Mitchell R.J."/>
            <person name="Choi S.Y."/>
        </authorList>
    </citation>
    <scope>NUCLEOTIDE SEQUENCE</scope>
    <source>
        <strain evidence="8">PAP01</strain>
    </source>
</reference>
<keyword evidence="4" id="KW-0378">Hydrolase</keyword>
<dbReference type="Pfam" id="PF00293">
    <property type="entry name" value="NUDIX"/>
    <property type="match status" value="1"/>
</dbReference>
<dbReference type="RefSeq" id="WP_277578367.1">
    <property type="nucleotide sequence ID" value="NZ_JANRMI010000003.1"/>
</dbReference>
<comment type="caution">
    <text evidence="8">The sequence shown here is derived from an EMBL/GenBank/DDBJ whole genome shotgun (WGS) entry which is preliminary data.</text>
</comment>
<dbReference type="CDD" id="cd03426">
    <property type="entry name" value="NUDIX_CoAse_Nudt7"/>
    <property type="match status" value="1"/>
</dbReference>
<dbReference type="PANTHER" id="PTHR12992">
    <property type="entry name" value="NUDIX HYDROLASE"/>
    <property type="match status" value="1"/>
</dbReference>
<dbReference type="EMBL" id="JANRMI010000003">
    <property type="protein sequence ID" value="MDG0816890.1"/>
    <property type="molecule type" value="Genomic_DNA"/>
</dbReference>
<sequence>MSREISLAISSQKPVDLSKDLEKYACVAIILRGPVDNLEIGFIQRAANDSDRWAGQIAFPGGKKEDSDFSDLGAALRETFEEIGIDLLPEELMGRLNDIQARKHGTTLEFFIRPFVFYTEREFTIKLDPAEVADFFWISLNELLNPQRHINYELKRGEVHVELPAISLDRDPPLWGLTYMMAQNLLDVLKQQQLLEAQT</sequence>
<comment type="cofactor">
    <cofactor evidence="1">
        <name>Mn(2+)</name>
        <dbReference type="ChEBI" id="CHEBI:29035"/>
    </cofactor>
</comment>
<accession>A0ABT6DLD7</accession>
<keyword evidence="9" id="KW-1185">Reference proteome</keyword>
<protein>
    <submittedName>
        <fullName evidence="8">CoA pyrophosphatase</fullName>
    </submittedName>
</protein>
<keyword evidence="6" id="KW-0464">Manganese</keyword>
<feature type="domain" description="Nudix hydrolase" evidence="7">
    <location>
        <begin position="22"/>
        <end position="167"/>
    </location>
</feature>
<keyword evidence="5" id="KW-0460">Magnesium</keyword>
<dbReference type="SUPFAM" id="SSF55811">
    <property type="entry name" value="Nudix"/>
    <property type="match status" value="1"/>
</dbReference>
<evidence type="ECO:0000256" key="3">
    <source>
        <dbReference type="ARBA" id="ARBA00022723"/>
    </source>
</evidence>
<evidence type="ECO:0000313" key="9">
    <source>
        <dbReference type="Proteomes" id="UP001152321"/>
    </source>
</evidence>
<evidence type="ECO:0000256" key="2">
    <source>
        <dbReference type="ARBA" id="ARBA00001946"/>
    </source>
</evidence>
<evidence type="ECO:0000256" key="6">
    <source>
        <dbReference type="ARBA" id="ARBA00023211"/>
    </source>
</evidence>
<dbReference type="InterPro" id="IPR045121">
    <property type="entry name" value="CoAse"/>
</dbReference>
<gene>
    <name evidence="8" type="ORF">NWE73_10975</name>
</gene>
<dbReference type="Gene3D" id="3.90.79.10">
    <property type="entry name" value="Nucleoside Triphosphate Pyrophosphohydrolase"/>
    <property type="match status" value="1"/>
</dbReference>
<dbReference type="Proteomes" id="UP001152321">
    <property type="component" value="Unassembled WGS sequence"/>
</dbReference>
<name>A0ABT6DLD7_9BACT</name>
<dbReference type="InterPro" id="IPR015797">
    <property type="entry name" value="NUDIX_hydrolase-like_dom_sf"/>
</dbReference>
<organism evidence="8 9">
    <name type="scientific">Bdellovibrio svalbardensis</name>
    <dbReference type="NCBI Taxonomy" id="2972972"/>
    <lineage>
        <taxon>Bacteria</taxon>
        <taxon>Pseudomonadati</taxon>
        <taxon>Bdellovibrionota</taxon>
        <taxon>Bdellovibrionia</taxon>
        <taxon>Bdellovibrionales</taxon>
        <taxon>Pseudobdellovibrionaceae</taxon>
        <taxon>Bdellovibrio</taxon>
    </lineage>
</organism>
<dbReference type="InterPro" id="IPR000086">
    <property type="entry name" value="NUDIX_hydrolase_dom"/>
</dbReference>
<evidence type="ECO:0000256" key="5">
    <source>
        <dbReference type="ARBA" id="ARBA00022842"/>
    </source>
</evidence>
<evidence type="ECO:0000256" key="4">
    <source>
        <dbReference type="ARBA" id="ARBA00022801"/>
    </source>
</evidence>
<evidence type="ECO:0000259" key="7">
    <source>
        <dbReference type="PROSITE" id="PS51462"/>
    </source>
</evidence>
<keyword evidence="3" id="KW-0479">Metal-binding</keyword>